<protein>
    <submittedName>
        <fullName evidence="2">RelA/SpoT</fullName>
    </submittedName>
</protein>
<dbReference type="GO" id="GO:0015969">
    <property type="term" value="P:guanosine tetraphosphate metabolic process"/>
    <property type="evidence" value="ECO:0007669"/>
    <property type="project" value="InterPro"/>
</dbReference>
<evidence type="ECO:0000313" key="2">
    <source>
        <dbReference type="EMBL" id="KAJ5241473.1"/>
    </source>
</evidence>
<proteinExistence type="predicted"/>
<name>A0A9W9PBH1_PENCI</name>
<accession>A0A9W9PBH1</accession>
<dbReference type="Gene3D" id="3.30.460.10">
    <property type="entry name" value="Beta Polymerase, domain 2"/>
    <property type="match status" value="1"/>
</dbReference>
<dbReference type="GeneID" id="81381151"/>
<reference evidence="2" key="1">
    <citation type="submission" date="2022-11" db="EMBL/GenBank/DDBJ databases">
        <authorList>
            <person name="Petersen C."/>
        </authorList>
    </citation>
    <scope>NUCLEOTIDE SEQUENCE</scope>
    <source>
        <strain evidence="2">IBT 23319</strain>
    </source>
</reference>
<dbReference type="PANTHER" id="PTHR41773">
    <property type="entry name" value="GTP PYROPHOSPHATASE-RELATED"/>
    <property type="match status" value="1"/>
</dbReference>
<feature type="domain" description="RelA/SpoT" evidence="1">
    <location>
        <begin position="57"/>
        <end position="208"/>
    </location>
</feature>
<evidence type="ECO:0000313" key="3">
    <source>
        <dbReference type="Proteomes" id="UP001147733"/>
    </source>
</evidence>
<dbReference type="Proteomes" id="UP001147733">
    <property type="component" value="Unassembled WGS sequence"/>
</dbReference>
<keyword evidence="3" id="KW-1185">Reference proteome</keyword>
<dbReference type="PANTHER" id="PTHR41773:SF1">
    <property type="entry name" value="RELA_SPOT DOMAIN-CONTAINING PROTEIN"/>
    <property type="match status" value="1"/>
</dbReference>
<dbReference type="Pfam" id="PF04607">
    <property type="entry name" value="RelA_SpoT"/>
    <property type="match status" value="1"/>
</dbReference>
<comment type="caution">
    <text evidence="2">The sequence shown here is derived from an EMBL/GenBank/DDBJ whole genome shotgun (WGS) entry which is preliminary data.</text>
</comment>
<organism evidence="2 3">
    <name type="scientific">Penicillium citrinum</name>
    <dbReference type="NCBI Taxonomy" id="5077"/>
    <lineage>
        <taxon>Eukaryota</taxon>
        <taxon>Fungi</taxon>
        <taxon>Dikarya</taxon>
        <taxon>Ascomycota</taxon>
        <taxon>Pezizomycotina</taxon>
        <taxon>Eurotiomycetes</taxon>
        <taxon>Eurotiomycetidae</taxon>
        <taxon>Eurotiales</taxon>
        <taxon>Aspergillaceae</taxon>
        <taxon>Penicillium</taxon>
    </lineage>
</organism>
<dbReference type="OrthoDB" id="4719016at2759"/>
<dbReference type="SUPFAM" id="SSF81301">
    <property type="entry name" value="Nucleotidyltransferase"/>
    <property type="match status" value="1"/>
</dbReference>
<reference evidence="2" key="2">
    <citation type="journal article" date="2023" name="IMA Fungus">
        <title>Comparative genomic study of the Penicillium genus elucidates a diverse pangenome and 15 lateral gene transfer events.</title>
        <authorList>
            <person name="Petersen C."/>
            <person name="Sorensen T."/>
            <person name="Nielsen M.R."/>
            <person name="Sondergaard T.E."/>
            <person name="Sorensen J.L."/>
            <person name="Fitzpatrick D.A."/>
            <person name="Frisvad J.C."/>
            <person name="Nielsen K.L."/>
        </authorList>
    </citation>
    <scope>NUCLEOTIDE SEQUENCE</scope>
    <source>
        <strain evidence="2">IBT 23319</strain>
    </source>
</reference>
<dbReference type="InterPro" id="IPR043519">
    <property type="entry name" value="NT_sf"/>
</dbReference>
<dbReference type="EMBL" id="JAPQKT010000002">
    <property type="protein sequence ID" value="KAJ5241473.1"/>
    <property type="molecule type" value="Genomic_DNA"/>
</dbReference>
<dbReference type="RefSeq" id="XP_056504478.1">
    <property type="nucleotide sequence ID" value="XM_056641984.1"/>
</dbReference>
<dbReference type="AlphaFoldDB" id="A0A9W9PBH1"/>
<dbReference type="SMART" id="SM00954">
    <property type="entry name" value="RelA_SpoT"/>
    <property type="match status" value="1"/>
</dbReference>
<evidence type="ECO:0000259" key="1">
    <source>
        <dbReference type="SMART" id="SM00954"/>
    </source>
</evidence>
<gene>
    <name evidence="2" type="ORF">N7469_003064</name>
</gene>
<sequence length="474" mass="54522">MSPSLNIDHPIGRNSAVQSYFDQFLARVPFYESLLETVEKKCRSILGENDISHFIENRVKNSQSLRKKLDERQTSFSDYYSVKNIEEDIVDLCGLRIVFHSMEDQQKLKSLLENIFDVKSVKDHAGEGEENQLKPWPTDKFGYQVQLANYVGTHYRCLIKVEAFKDYIGDLSDASRDIATSTLIEVQVRSLVDDMYARYMHPIYKSGASSTKVLSNARCLRMSLENARTVAIAMQESAETSERKKDRQFETADDVGKCFRKLLRSQYDRDFIDSTGVTSEALKSFLESLGKNTPRSLQALMEGAGFKNRSDCQYNRVRKLYAFMEFNFVLYLMDQVLLDQNEQANTSLENQDISAKGKMEIILSTLLWMNKLLRTPDVWRMELANTKPERSLKGGLEWLKKPHQRSILTKGREATSEGQVILDELWGLFNDHEYRPIQLSFAMSRRGMVRNVVAEMLEVKGIIDDVLVMLSLLP</sequence>
<dbReference type="InterPro" id="IPR007685">
    <property type="entry name" value="RelA_SpoT"/>
</dbReference>
<dbReference type="CDD" id="cd05399">
    <property type="entry name" value="NT_Rel-Spo_like"/>
    <property type="match status" value="1"/>
</dbReference>